<evidence type="ECO:0000313" key="3">
    <source>
        <dbReference type="Proteomes" id="UP000243297"/>
    </source>
</evidence>
<dbReference type="InterPro" id="IPR052155">
    <property type="entry name" value="Biofilm_reg_signaling"/>
</dbReference>
<dbReference type="NCBIfam" id="TIGR00254">
    <property type="entry name" value="GGDEF"/>
    <property type="match status" value="1"/>
</dbReference>
<reference evidence="3" key="1">
    <citation type="submission" date="2017-02" db="EMBL/GenBank/DDBJ databases">
        <authorList>
            <person name="Varghese N."/>
            <person name="Submissions S."/>
        </authorList>
    </citation>
    <scope>NUCLEOTIDE SEQUENCE [LARGE SCALE GENOMIC DNA]</scope>
    <source>
        <strain evidence="3">ATCC 25662</strain>
    </source>
</reference>
<dbReference type="SMART" id="SM00091">
    <property type="entry name" value="PAS"/>
    <property type="match status" value="2"/>
</dbReference>
<dbReference type="OrthoDB" id="1355702at2"/>
<dbReference type="PROSITE" id="PS50887">
    <property type="entry name" value="GGDEF"/>
    <property type="match status" value="1"/>
</dbReference>
<dbReference type="PANTHER" id="PTHR44757:SF2">
    <property type="entry name" value="BIOFILM ARCHITECTURE MAINTENANCE PROTEIN MBAA"/>
    <property type="match status" value="1"/>
</dbReference>
<dbReference type="NCBIfam" id="TIGR00229">
    <property type="entry name" value="sensory_box"/>
    <property type="match status" value="1"/>
</dbReference>
<dbReference type="STRING" id="118967.SAMN02745191_0456"/>
<dbReference type="InterPro" id="IPR013656">
    <property type="entry name" value="PAS_4"/>
</dbReference>
<dbReference type="AlphaFoldDB" id="A0A1T4KBI9"/>
<dbReference type="InterPro" id="IPR000014">
    <property type="entry name" value="PAS"/>
</dbReference>
<organism evidence="2 3">
    <name type="scientific">Anaerorhabdus furcosa</name>
    <dbReference type="NCBI Taxonomy" id="118967"/>
    <lineage>
        <taxon>Bacteria</taxon>
        <taxon>Bacillati</taxon>
        <taxon>Bacillota</taxon>
        <taxon>Erysipelotrichia</taxon>
        <taxon>Erysipelotrichales</taxon>
        <taxon>Erysipelotrichaceae</taxon>
        <taxon>Anaerorhabdus</taxon>
    </lineage>
</organism>
<name>A0A1T4KBI9_9FIRM</name>
<accession>A0A1T4KBI9</accession>
<feature type="domain" description="GGDEF" evidence="1">
    <location>
        <begin position="393"/>
        <end position="525"/>
    </location>
</feature>
<dbReference type="InterPro" id="IPR043128">
    <property type="entry name" value="Rev_trsase/Diguanyl_cyclase"/>
</dbReference>
<dbReference type="InterPro" id="IPR000160">
    <property type="entry name" value="GGDEF_dom"/>
</dbReference>
<protein>
    <submittedName>
        <fullName evidence="2">PAS domain S-box-containing protein/diguanylate cyclase (GGDEF) domain-containing protein</fullName>
    </submittedName>
</protein>
<dbReference type="SUPFAM" id="SSF55785">
    <property type="entry name" value="PYP-like sensor domain (PAS domain)"/>
    <property type="match status" value="1"/>
</dbReference>
<dbReference type="GO" id="GO:0006355">
    <property type="term" value="P:regulation of DNA-templated transcription"/>
    <property type="evidence" value="ECO:0007669"/>
    <property type="project" value="InterPro"/>
</dbReference>
<dbReference type="Proteomes" id="UP000243297">
    <property type="component" value="Unassembled WGS sequence"/>
</dbReference>
<dbReference type="InterPro" id="IPR029787">
    <property type="entry name" value="Nucleotide_cyclase"/>
</dbReference>
<dbReference type="Pfam" id="PF08448">
    <property type="entry name" value="PAS_4"/>
    <property type="match status" value="1"/>
</dbReference>
<dbReference type="EMBL" id="FUWY01000001">
    <property type="protein sequence ID" value="SJZ39800.1"/>
    <property type="molecule type" value="Genomic_DNA"/>
</dbReference>
<dbReference type="CDD" id="cd01949">
    <property type="entry name" value="GGDEF"/>
    <property type="match status" value="1"/>
</dbReference>
<keyword evidence="3" id="KW-1185">Reference proteome</keyword>
<gene>
    <name evidence="2" type="ORF">SAMN02745191_0456</name>
</gene>
<dbReference type="Gene3D" id="3.30.450.20">
    <property type="entry name" value="PAS domain"/>
    <property type="match status" value="2"/>
</dbReference>
<dbReference type="SMART" id="SM00267">
    <property type="entry name" value="GGDEF"/>
    <property type="match status" value="1"/>
</dbReference>
<dbReference type="PANTHER" id="PTHR44757">
    <property type="entry name" value="DIGUANYLATE CYCLASE DGCP"/>
    <property type="match status" value="1"/>
</dbReference>
<proteinExistence type="predicted"/>
<dbReference type="InterPro" id="IPR035965">
    <property type="entry name" value="PAS-like_dom_sf"/>
</dbReference>
<dbReference type="RefSeq" id="WP_078710894.1">
    <property type="nucleotide sequence ID" value="NZ_FUWY01000001.1"/>
</dbReference>
<dbReference type="Gene3D" id="3.30.70.270">
    <property type="match status" value="1"/>
</dbReference>
<evidence type="ECO:0000313" key="2">
    <source>
        <dbReference type="EMBL" id="SJZ39800.1"/>
    </source>
</evidence>
<evidence type="ECO:0000259" key="1">
    <source>
        <dbReference type="PROSITE" id="PS50887"/>
    </source>
</evidence>
<dbReference type="Pfam" id="PF00990">
    <property type="entry name" value="GGDEF"/>
    <property type="match status" value="1"/>
</dbReference>
<dbReference type="SUPFAM" id="SSF55073">
    <property type="entry name" value="Nucleotide cyclase"/>
    <property type="match status" value="1"/>
</dbReference>
<sequence>MLEEVIYKLVIISKSCAIQEMMTKFIDTNKIRLETSSAFSNVLFEEYDGFIFDGLTVLPQDKMKQLSAMTSALIATEDEMKQLLSIHSNCSDLLFWIDAKTEDLFEFQMNQFMNQFKKNKEDEVYQIFLNTLIDSVPDLIWFKDLRGSHLKINDAFCKAVGKTKEQCENRGHYYIWDIEPDEYADGEYVCLETEQEVIERGETCLFDEKVLSKSGLRQFKTYKSPLYDKKHRMFGTVGIAKDVTDLQNIGQEMEIILESIPFATLVVDHLGNSVYSNIKFNEYFSLTTEELTKTTYTSFCKNILGMSVEELENTTLTEVTLSQHNKTRVYRIQQQSITDIFGNHFGHFFIALDVTKESQLQNEIMENANTDFLTGLYNRRFLYERITNEIKVKPLCVVYFDLDKFKNINDTYGHQEGDRALMLMAALLREYFEEAVVTRVGGDEFVVTYFDGFNLDEVEKDVKYFINYIEEEFKKDDHFKLLSTCAGIATNDNLNAKTDILILHADKALYEAKSIGKSQCRVYKDNQ</sequence>